<accession>A0ABQ4U3P5</accession>
<name>A0ABQ4U3P5_9HYPH</name>
<gene>
    <name evidence="2" type="ORF">MPOCJGCO_3950</name>
</gene>
<sequence length="65" mass="6625">MTDETKPADRPAASKTSREARDRADPGPTSPAPEKTGTDGAASGGYETGQKDRSDANRKGGYGAG</sequence>
<reference evidence="2" key="2">
    <citation type="submission" date="2021-08" db="EMBL/GenBank/DDBJ databases">
        <authorList>
            <person name="Tani A."/>
            <person name="Ola A."/>
            <person name="Ogura Y."/>
            <person name="Katsura K."/>
            <person name="Hayashi T."/>
        </authorList>
    </citation>
    <scope>NUCLEOTIDE SEQUENCE</scope>
    <source>
        <strain evidence="2">DSM 23632</strain>
    </source>
</reference>
<dbReference type="EMBL" id="BPRB01000248">
    <property type="protein sequence ID" value="GJE61824.1"/>
    <property type="molecule type" value="Genomic_DNA"/>
</dbReference>
<evidence type="ECO:0000313" key="2">
    <source>
        <dbReference type="EMBL" id="GJE61824.1"/>
    </source>
</evidence>
<feature type="compositionally biased region" description="Basic and acidic residues" evidence="1">
    <location>
        <begin position="49"/>
        <end position="58"/>
    </location>
</feature>
<comment type="caution">
    <text evidence="2">The sequence shown here is derived from an EMBL/GenBank/DDBJ whole genome shotgun (WGS) entry which is preliminary data.</text>
</comment>
<feature type="region of interest" description="Disordered" evidence="1">
    <location>
        <begin position="1"/>
        <end position="65"/>
    </location>
</feature>
<dbReference type="Proteomes" id="UP001055057">
    <property type="component" value="Unassembled WGS sequence"/>
</dbReference>
<keyword evidence="3" id="KW-1185">Reference proteome</keyword>
<organism evidence="2 3">
    <name type="scientific">Methylobacterium trifolii</name>
    <dbReference type="NCBI Taxonomy" id="1003092"/>
    <lineage>
        <taxon>Bacteria</taxon>
        <taxon>Pseudomonadati</taxon>
        <taxon>Pseudomonadota</taxon>
        <taxon>Alphaproteobacteria</taxon>
        <taxon>Hyphomicrobiales</taxon>
        <taxon>Methylobacteriaceae</taxon>
        <taxon>Methylobacterium</taxon>
    </lineage>
</organism>
<dbReference type="RefSeq" id="WP_238184381.1">
    <property type="nucleotide sequence ID" value="NZ_BPRB01000248.1"/>
</dbReference>
<feature type="compositionally biased region" description="Basic and acidic residues" evidence="1">
    <location>
        <begin position="16"/>
        <end position="25"/>
    </location>
</feature>
<protein>
    <submittedName>
        <fullName evidence="2">Uncharacterized protein</fullName>
    </submittedName>
</protein>
<evidence type="ECO:0000256" key="1">
    <source>
        <dbReference type="SAM" id="MobiDB-lite"/>
    </source>
</evidence>
<evidence type="ECO:0000313" key="3">
    <source>
        <dbReference type="Proteomes" id="UP001055057"/>
    </source>
</evidence>
<reference evidence="2" key="1">
    <citation type="journal article" date="2021" name="Front. Microbiol.">
        <title>Comprehensive Comparative Genomics and Phenotyping of Methylobacterium Species.</title>
        <authorList>
            <person name="Alessa O."/>
            <person name="Ogura Y."/>
            <person name="Fujitani Y."/>
            <person name="Takami H."/>
            <person name="Hayashi T."/>
            <person name="Sahin N."/>
            <person name="Tani A."/>
        </authorList>
    </citation>
    <scope>NUCLEOTIDE SEQUENCE</scope>
    <source>
        <strain evidence="2">DSM 23632</strain>
    </source>
</reference>
<proteinExistence type="predicted"/>